<evidence type="ECO:0000313" key="2">
    <source>
        <dbReference type="EMBL" id="CAK0849865.1"/>
    </source>
</evidence>
<feature type="compositionally biased region" description="Low complexity" evidence="1">
    <location>
        <begin position="591"/>
        <end position="618"/>
    </location>
</feature>
<evidence type="ECO:0000256" key="1">
    <source>
        <dbReference type="SAM" id="MobiDB-lite"/>
    </source>
</evidence>
<name>A0ABN9TUG1_9DINO</name>
<keyword evidence="3" id="KW-1185">Reference proteome</keyword>
<reference evidence="2" key="1">
    <citation type="submission" date="2023-10" db="EMBL/GenBank/DDBJ databases">
        <authorList>
            <person name="Chen Y."/>
            <person name="Shah S."/>
            <person name="Dougan E. K."/>
            <person name="Thang M."/>
            <person name="Chan C."/>
        </authorList>
    </citation>
    <scope>NUCLEOTIDE SEQUENCE [LARGE SCALE GENOMIC DNA]</scope>
</reference>
<evidence type="ECO:0008006" key="4">
    <source>
        <dbReference type="Google" id="ProtNLM"/>
    </source>
</evidence>
<feature type="region of interest" description="Disordered" evidence="1">
    <location>
        <begin position="591"/>
        <end position="625"/>
    </location>
</feature>
<dbReference type="SUPFAM" id="SSF82895">
    <property type="entry name" value="TSP-1 type 1 repeat"/>
    <property type="match status" value="1"/>
</dbReference>
<organism evidence="2 3">
    <name type="scientific">Prorocentrum cordatum</name>
    <dbReference type="NCBI Taxonomy" id="2364126"/>
    <lineage>
        <taxon>Eukaryota</taxon>
        <taxon>Sar</taxon>
        <taxon>Alveolata</taxon>
        <taxon>Dinophyceae</taxon>
        <taxon>Prorocentrales</taxon>
        <taxon>Prorocentraceae</taxon>
        <taxon>Prorocentrum</taxon>
    </lineage>
</organism>
<gene>
    <name evidence="2" type="ORF">PCOR1329_LOCUS42453</name>
</gene>
<feature type="region of interest" description="Disordered" evidence="1">
    <location>
        <begin position="759"/>
        <end position="779"/>
    </location>
</feature>
<dbReference type="Pfam" id="PF19030">
    <property type="entry name" value="TSP1_ADAMTS"/>
    <property type="match status" value="1"/>
</dbReference>
<dbReference type="EMBL" id="CAUYUJ010015100">
    <property type="protein sequence ID" value="CAK0849865.1"/>
    <property type="molecule type" value="Genomic_DNA"/>
</dbReference>
<proteinExistence type="predicted"/>
<dbReference type="Proteomes" id="UP001189429">
    <property type="component" value="Unassembled WGS sequence"/>
</dbReference>
<comment type="caution">
    <text evidence="2">The sequence shown here is derived from an EMBL/GenBank/DDBJ whole genome shotgun (WGS) entry which is preliminary data.</text>
</comment>
<sequence>MSDLIRIECDGLSWFDLCHPYCGPGYVGVESMSCANTTTPMIPSSFVGVARCERDVCSGSPPAPLTGYEPWGSNCTGMLYQERCTTSCSDGYTDLGVPVQLECLASTAWPVSGPVQYGWASSSGTCTELSCEAGSVPYWWGVVDSSSCIGTASRASCSPVCDESYDLVEPINCTKGQFDPIPLVCIPSEHSEALEYDVGVLLLPMAIATNEIGSSSWLTADWVSSDEIHAAIISLLANTLGLLPGQVFVSGVIGLNSDSSYVIPAARRLTTQQGVFFNAVLQPYPIDNLTALEARTSDLGGGNFTDQLAAALQRAAVSPPAGLALATLVTWPTEHASFTLPMARWVARTEWSACSNLCGVGAQTRIVQCVGAWDSNATDLCDANAAPSFTMESFMPDSKPCEQYIQCPYDWSCPSGPDPITGEGCESQASAVAIGLAVAFLCCACVLCQCARRNKEALQEKVDKMLGFEKRNIQWTRDEDRDRTHGSATLTPKGGRGVPIGPVDLDFSGTVDFELQMTVTTTASDALLVGKVYRWSDPSHQRNGAKALVIKQGTLAWQVGEHYIHGKMFIQRSEQRHRFRFLTAEKWTSTSSGSTASWTAGDSALSRTARTPASSAARRAPRETARSTSCTLTLTGCAELASRCPTWRDLRRSYLRRRYRQPHLERAPVDAGRQPHGLVLFRSENRQQGSDWREDEKVVLRISGRPKFGPALPQWAVGGVLVEDNTVMAASQDHRYQGHNVLRRCPEFRRALLRHLRGSGRADRSERGPRGSARALDGN</sequence>
<feature type="compositionally biased region" description="Basic and acidic residues" evidence="1">
    <location>
        <begin position="760"/>
        <end position="769"/>
    </location>
</feature>
<dbReference type="InterPro" id="IPR036383">
    <property type="entry name" value="TSP1_rpt_sf"/>
</dbReference>
<dbReference type="Gene3D" id="2.20.100.10">
    <property type="entry name" value="Thrombospondin type-1 (TSP1) repeat"/>
    <property type="match status" value="1"/>
</dbReference>
<accession>A0ABN9TUG1</accession>
<evidence type="ECO:0000313" key="3">
    <source>
        <dbReference type="Proteomes" id="UP001189429"/>
    </source>
</evidence>
<protein>
    <recommendedName>
        <fullName evidence="4">Subtilisin</fullName>
    </recommendedName>
</protein>